<evidence type="ECO:0000256" key="3">
    <source>
        <dbReference type="ARBA" id="ARBA00022827"/>
    </source>
</evidence>
<evidence type="ECO:0000259" key="8">
    <source>
        <dbReference type="Pfam" id="PF22578"/>
    </source>
</evidence>
<organism evidence="9">
    <name type="scientific">Thermofilum pendens</name>
    <dbReference type="NCBI Taxonomy" id="2269"/>
    <lineage>
        <taxon>Archaea</taxon>
        <taxon>Thermoproteota</taxon>
        <taxon>Thermoprotei</taxon>
        <taxon>Thermofilales</taxon>
        <taxon>Thermofilaceae</taxon>
        <taxon>Thermofilum</taxon>
    </lineage>
</organism>
<dbReference type="InterPro" id="IPR050407">
    <property type="entry name" value="Geranylgeranyl_reductase"/>
</dbReference>
<dbReference type="PANTHER" id="PTHR42685">
    <property type="entry name" value="GERANYLGERANYL DIPHOSPHATE REDUCTASE"/>
    <property type="match status" value="1"/>
</dbReference>
<dbReference type="InterPro" id="IPR036188">
    <property type="entry name" value="FAD/NAD-bd_sf"/>
</dbReference>
<dbReference type="PANTHER" id="PTHR42685:SF18">
    <property type="entry name" value="DIGERANYLGERANYLGLYCEROPHOSPHOLIPID REDUCTASE"/>
    <property type="match status" value="1"/>
</dbReference>
<evidence type="ECO:0000256" key="7">
    <source>
        <dbReference type="ARBA" id="ARBA00023264"/>
    </source>
</evidence>
<comment type="caution">
    <text evidence="9">The sequence shown here is derived from an EMBL/GenBank/DDBJ whole genome shotgun (WGS) entry which is preliminary data.</text>
</comment>
<dbReference type="Pfam" id="PF13450">
    <property type="entry name" value="NAD_binding_8"/>
    <property type="match status" value="1"/>
</dbReference>
<dbReference type="GO" id="GO:0008654">
    <property type="term" value="P:phospholipid biosynthetic process"/>
    <property type="evidence" value="ECO:0007669"/>
    <property type="project" value="UniProtKB-KW"/>
</dbReference>
<sequence length="389" mass="41625">MRYDAVVVGAGPAGLTFARFLASKGFKVAVMEKNEVLAVKPCGEGISARVLVTAELSRSDVSRFASREIRGALVVAPNEKGVEIASKGGDMGYVINKRNFLRVLGEYAAAAGADIYVKEPVREAVKDGSAVKVTSRTLEVEASLLVGADGYMSLIAKKFDLEGPGERKVIPTVQYVMANVSTPDPSLTYFYLGNDVAPKGYVWVFPKDGTIANVGIGVQGAAPKAYLDKFIKSHPEIFSKARILEFQGAAVTISGLLKRITADNVMLIGEAAGQVIPLTGGGIHASIAGGKIAAEVAAKALEEGDLSERSLNEYTRRYNEYWGRKIRDSLKALHVVEKLSDDELNQLADILTGEDIVNLANGENVAKVALKLLKHPVFSIKMARALLSE</sequence>
<dbReference type="InterPro" id="IPR054715">
    <property type="entry name" value="GGR_cat"/>
</dbReference>
<dbReference type="GO" id="GO:0016628">
    <property type="term" value="F:oxidoreductase activity, acting on the CH-CH group of donors, NAD or NADP as acceptor"/>
    <property type="evidence" value="ECO:0007669"/>
    <property type="project" value="InterPro"/>
</dbReference>
<keyword evidence="4" id="KW-0560">Oxidoreductase</keyword>
<dbReference type="PRINTS" id="PR00420">
    <property type="entry name" value="RNGMNOXGNASE"/>
</dbReference>
<reference evidence="9" key="1">
    <citation type="journal article" date="2020" name="mSystems">
        <title>Genome- and Community-Level Interaction Insights into Carbon Utilization and Element Cycling Functions of Hydrothermarchaeota in Hydrothermal Sediment.</title>
        <authorList>
            <person name="Zhou Z."/>
            <person name="Liu Y."/>
            <person name="Xu W."/>
            <person name="Pan J."/>
            <person name="Luo Z.H."/>
            <person name="Li M."/>
        </authorList>
    </citation>
    <scope>NUCLEOTIDE SEQUENCE [LARGE SCALE GENOMIC DNA]</scope>
    <source>
        <strain evidence="9">SpSt-735</strain>
    </source>
</reference>
<accession>A0A7C4FDI1</accession>
<feature type="domain" description="Digeranylgeranylglycerophospholipid reductase catalytic" evidence="8">
    <location>
        <begin position="172"/>
        <end position="251"/>
    </location>
</feature>
<dbReference type="AlphaFoldDB" id="A0A7C4FDI1"/>
<dbReference type="Pfam" id="PF22578">
    <property type="entry name" value="GGR_cat"/>
    <property type="match status" value="1"/>
</dbReference>
<evidence type="ECO:0000256" key="6">
    <source>
        <dbReference type="ARBA" id="ARBA00023209"/>
    </source>
</evidence>
<keyword evidence="7" id="KW-1208">Phospholipid metabolism</keyword>
<evidence type="ECO:0000256" key="5">
    <source>
        <dbReference type="ARBA" id="ARBA00023098"/>
    </source>
</evidence>
<keyword evidence="6" id="KW-0594">Phospholipid biosynthesis</keyword>
<keyword evidence="1" id="KW-0444">Lipid biosynthesis</keyword>
<dbReference type="EMBL" id="DTFI01000169">
    <property type="protein sequence ID" value="HGI44005.1"/>
    <property type="molecule type" value="Genomic_DNA"/>
</dbReference>
<gene>
    <name evidence="9" type="ORF">ENV17_06455</name>
</gene>
<keyword evidence="2" id="KW-0285">Flavoprotein</keyword>
<keyword evidence="5" id="KW-0443">Lipid metabolism</keyword>
<name>A0A7C4FDI1_THEPE</name>
<dbReference type="SUPFAM" id="SSF51905">
    <property type="entry name" value="FAD/NAD(P)-binding domain"/>
    <property type="match status" value="1"/>
</dbReference>
<evidence type="ECO:0000256" key="1">
    <source>
        <dbReference type="ARBA" id="ARBA00022516"/>
    </source>
</evidence>
<evidence type="ECO:0000256" key="4">
    <source>
        <dbReference type="ARBA" id="ARBA00023002"/>
    </source>
</evidence>
<proteinExistence type="predicted"/>
<dbReference type="Gene3D" id="3.50.50.60">
    <property type="entry name" value="FAD/NAD(P)-binding domain"/>
    <property type="match status" value="1"/>
</dbReference>
<dbReference type="NCBIfam" id="TIGR02032">
    <property type="entry name" value="GG-red-SF"/>
    <property type="match status" value="1"/>
</dbReference>
<evidence type="ECO:0000256" key="2">
    <source>
        <dbReference type="ARBA" id="ARBA00022630"/>
    </source>
</evidence>
<dbReference type="InterPro" id="IPR011777">
    <property type="entry name" value="Geranylgeranyl_Rdtase_fam"/>
</dbReference>
<keyword evidence="3" id="KW-0274">FAD</keyword>
<evidence type="ECO:0000313" key="9">
    <source>
        <dbReference type="EMBL" id="HGI44005.1"/>
    </source>
</evidence>
<protein>
    <submittedName>
        <fullName evidence="9">NAD(P)/FAD-dependent oxidoreductase</fullName>
    </submittedName>
</protein>